<organism evidence="8 9">
    <name type="scientific">Alicyclobacillus cycloheptanicus</name>
    <dbReference type="NCBI Taxonomy" id="1457"/>
    <lineage>
        <taxon>Bacteria</taxon>
        <taxon>Bacillati</taxon>
        <taxon>Bacillota</taxon>
        <taxon>Bacilli</taxon>
        <taxon>Bacillales</taxon>
        <taxon>Alicyclobacillaceae</taxon>
        <taxon>Alicyclobacillus</taxon>
    </lineage>
</organism>
<dbReference type="GO" id="GO:0009007">
    <property type="term" value="F:site-specific DNA-methyltransferase (adenine-specific) activity"/>
    <property type="evidence" value="ECO:0007669"/>
    <property type="project" value="UniProtKB-EC"/>
</dbReference>
<comment type="similarity">
    <text evidence="1">Belongs to the N(4)/N(6)-methyltransferase family.</text>
</comment>
<dbReference type="Gene3D" id="3.40.50.150">
    <property type="entry name" value="Vaccinia Virus protein VP39"/>
    <property type="match status" value="1"/>
</dbReference>
<keyword evidence="5" id="KW-0680">Restriction system</keyword>
<evidence type="ECO:0000256" key="4">
    <source>
        <dbReference type="ARBA" id="ARBA00022691"/>
    </source>
</evidence>
<evidence type="ECO:0000256" key="2">
    <source>
        <dbReference type="ARBA" id="ARBA00022603"/>
    </source>
</evidence>
<dbReference type="EMBL" id="JAUSTP010000009">
    <property type="protein sequence ID" value="MDQ0189644.1"/>
    <property type="molecule type" value="Genomic_DNA"/>
</dbReference>
<evidence type="ECO:0000313" key="8">
    <source>
        <dbReference type="EMBL" id="MDQ0189644.1"/>
    </source>
</evidence>
<dbReference type="InterPro" id="IPR029063">
    <property type="entry name" value="SAM-dependent_MTases_sf"/>
</dbReference>
<evidence type="ECO:0000313" key="9">
    <source>
        <dbReference type="Proteomes" id="UP001232973"/>
    </source>
</evidence>
<dbReference type="InterPro" id="IPR002941">
    <property type="entry name" value="DNA_methylase_N4/N6"/>
</dbReference>
<evidence type="ECO:0000259" key="7">
    <source>
        <dbReference type="Pfam" id="PF01555"/>
    </source>
</evidence>
<dbReference type="PROSITE" id="PS00092">
    <property type="entry name" value="N6_MTASE"/>
    <property type="match status" value="1"/>
</dbReference>
<keyword evidence="2 8" id="KW-0489">Methyltransferase</keyword>
<dbReference type="InterPro" id="IPR002295">
    <property type="entry name" value="N4/N6-MTase_EcoPI_Mod-like"/>
</dbReference>
<sequence>MDMTERYELTWPGKREAVRVAQCPGNGTLIPVPEASVNFEEADHLVIEGDNLDVLRVLRRTYAGKVKMIYIDPPYNTGNAFIYSDNFRQKTRSYLRASNQVAATGDGVHQAVETSGRLHAQWLNMMYPRLVLARDLLRDDGVIFVSIDDHELKNLRFLMDEIFGEENFFACFVWQSRQSVQNDTDVSVSHEYIVGYAKQRRHEHRRLKPSNQAFWRDIPAFAARPQPLDRAKFSNPDRDPRGPWKADPFDAPHVRPNLTYAIVNPNTGEAHWPPPGRHWRTDEASYQKLLADGRIVFGATGTSRPQLKVFYREKKAFGSVATTWLSGDKVGTATHGTKELQALFDGKSPFDTVKPVRLIQFLCQIATHGDDIVLDFFAGSGTTGHAVLEQNVADDGARRFILVQLPEATGDAQYPRISDITAERLRRVIDKLAAQRPGLGFRYYRFAEAGEHGETGLSSLPLDAAGESGLRIDRGEAL</sequence>
<dbReference type="Pfam" id="PF01555">
    <property type="entry name" value="N6_N4_Mtase"/>
    <property type="match status" value="1"/>
</dbReference>
<dbReference type="PRINTS" id="PR00506">
    <property type="entry name" value="D21N6MTFRASE"/>
</dbReference>
<reference evidence="8 9" key="1">
    <citation type="submission" date="2023-07" db="EMBL/GenBank/DDBJ databases">
        <title>Genomic Encyclopedia of Type Strains, Phase IV (KMG-IV): sequencing the most valuable type-strain genomes for metagenomic binning, comparative biology and taxonomic classification.</title>
        <authorList>
            <person name="Goeker M."/>
        </authorList>
    </citation>
    <scope>NUCLEOTIDE SEQUENCE [LARGE SCALE GENOMIC DNA]</scope>
    <source>
        <strain evidence="8 9">DSM 4006</strain>
    </source>
</reference>
<keyword evidence="9" id="KW-1185">Reference proteome</keyword>
<accession>A0ABT9XH58</accession>
<feature type="domain" description="DNA methylase N-4/N-6" evidence="7">
    <location>
        <begin position="66"/>
        <end position="391"/>
    </location>
</feature>
<proteinExistence type="inferred from homology"/>
<dbReference type="EC" id="2.1.1.72" evidence="8"/>
<dbReference type="Proteomes" id="UP001232973">
    <property type="component" value="Unassembled WGS sequence"/>
</dbReference>
<name>A0ABT9XH58_9BACL</name>
<gene>
    <name evidence="8" type="ORF">J2S03_001489</name>
</gene>
<evidence type="ECO:0000256" key="6">
    <source>
        <dbReference type="SAM" id="MobiDB-lite"/>
    </source>
</evidence>
<evidence type="ECO:0000256" key="1">
    <source>
        <dbReference type="ARBA" id="ARBA00006594"/>
    </source>
</evidence>
<feature type="region of interest" description="Disordered" evidence="6">
    <location>
        <begin position="229"/>
        <end position="249"/>
    </location>
</feature>
<protein>
    <submittedName>
        <fullName evidence="8">Adenine-specific DNA-methyltransferase</fullName>
        <ecNumber evidence="8">2.1.1.72</ecNumber>
    </submittedName>
</protein>
<dbReference type="GO" id="GO:0032259">
    <property type="term" value="P:methylation"/>
    <property type="evidence" value="ECO:0007669"/>
    <property type="project" value="UniProtKB-KW"/>
</dbReference>
<dbReference type="SUPFAM" id="SSF53335">
    <property type="entry name" value="S-adenosyl-L-methionine-dependent methyltransferases"/>
    <property type="match status" value="1"/>
</dbReference>
<comment type="caution">
    <text evidence="8">The sequence shown here is derived from an EMBL/GenBank/DDBJ whole genome shotgun (WGS) entry which is preliminary data.</text>
</comment>
<dbReference type="PIRSF" id="PIRSF015855">
    <property type="entry name" value="TypeIII_Mtase_mKpnI"/>
    <property type="match status" value="1"/>
</dbReference>
<keyword evidence="4" id="KW-0949">S-adenosyl-L-methionine</keyword>
<evidence type="ECO:0000256" key="5">
    <source>
        <dbReference type="ARBA" id="ARBA00022747"/>
    </source>
</evidence>
<dbReference type="InterPro" id="IPR002052">
    <property type="entry name" value="DNA_methylase_N6_adenine_CS"/>
</dbReference>
<keyword evidence="3 8" id="KW-0808">Transferase</keyword>
<evidence type="ECO:0000256" key="3">
    <source>
        <dbReference type="ARBA" id="ARBA00022679"/>
    </source>
</evidence>